<dbReference type="Proteomes" id="UP001186974">
    <property type="component" value="Unassembled WGS sequence"/>
</dbReference>
<gene>
    <name evidence="1" type="ORF">LTS18_013702</name>
</gene>
<protein>
    <submittedName>
        <fullName evidence="1">Uncharacterized protein</fullName>
    </submittedName>
</protein>
<feature type="non-terminal residue" evidence="1">
    <location>
        <position position="1"/>
    </location>
</feature>
<organism evidence="1 2">
    <name type="scientific">Coniosporium uncinatum</name>
    <dbReference type="NCBI Taxonomy" id="93489"/>
    <lineage>
        <taxon>Eukaryota</taxon>
        <taxon>Fungi</taxon>
        <taxon>Dikarya</taxon>
        <taxon>Ascomycota</taxon>
        <taxon>Pezizomycotina</taxon>
        <taxon>Dothideomycetes</taxon>
        <taxon>Dothideomycetes incertae sedis</taxon>
        <taxon>Coniosporium</taxon>
    </lineage>
</organism>
<comment type="caution">
    <text evidence="1">The sequence shown here is derived from an EMBL/GenBank/DDBJ whole genome shotgun (WGS) entry which is preliminary data.</text>
</comment>
<accession>A0ACC3DI46</accession>
<reference evidence="1" key="1">
    <citation type="submission" date="2024-09" db="EMBL/GenBank/DDBJ databases">
        <title>Black Yeasts Isolated from many extreme environments.</title>
        <authorList>
            <person name="Coleine C."/>
            <person name="Stajich J.E."/>
            <person name="Selbmann L."/>
        </authorList>
    </citation>
    <scope>NUCLEOTIDE SEQUENCE</scope>
    <source>
        <strain evidence="1">CCFEE 5737</strain>
    </source>
</reference>
<evidence type="ECO:0000313" key="1">
    <source>
        <dbReference type="EMBL" id="KAK3076179.1"/>
    </source>
</evidence>
<sequence length="84" mass="9242">GGAEDGGMRKRRPSHVRRHMRRQDEETEGTPGMGSESESGHSHGSAGDGQEHVVRMDDCSVGKPLKKGDKLWLTVNYDFTKHPG</sequence>
<name>A0ACC3DI46_9PEZI</name>
<keyword evidence="2" id="KW-1185">Reference proteome</keyword>
<dbReference type="EMBL" id="JAWDJW010004271">
    <property type="protein sequence ID" value="KAK3076179.1"/>
    <property type="molecule type" value="Genomic_DNA"/>
</dbReference>
<proteinExistence type="predicted"/>
<evidence type="ECO:0000313" key="2">
    <source>
        <dbReference type="Proteomes" id="UP001186974"/>
    </source>
</evidence>